<feature type="domain" description="WAP" evidence="7">
    <location>
        <begin position="72"/>
        <end position="118"/>
    </location>
</feature>
<feature type="signal peptide" evidence="6">
    <location>
        <begin position="1"/>
        <end position="19"/>
    </location>
</feature>
<keyword evidence="1" id="KW-0929">Antimicrobial</keyword>
<dbReference type="Pfam" id="PF00095">
    <property type="entry name" value="WAP"/>
    <property type="match status" value="2"/>
</dbReference>
<dbReference type="InterPro" id="IPR036645">
    <property type="entry name" value="Elafin-like_sf"/>
</dbReference>
<evidence type="ECO:0000259" key="7">
    <source>
        <dbReference type="PROSITE" id="PS51390"/>
    </source>
</evidence>
<dbReference type="KEGG" id="emc:129330411"/>
<evidence type="ECO:0000256" key="6">
    <source>
        <dbReference type="SAM" id="SignalP"/>
    </source>
</evidence>
<dbReference type="GO" id="GO:0045087">
    <property type="term" value="P:innate immune response"/>
    <property type="evidence" value="ECO:0007669"/>
    <property type="project" value="TreeGrafter"/>
</dbReference>
<keyword evidence="8" id="KW-1185">Reference proteome</keyword>
<evidence type="ECO:0000256" key="1">
    <source>
        <dbReference type="ARBA" id="ARBA00022529"/>
    </source>
</evidence>
<dbReference type="PANTHER" id="PTHR19441:SF30">
    <property type="entry name" value="ELAFIN"/>
    <property type="match status" value="1"/>
</dbReference>
<evidence type="ECO:0000313" key="9">
    <source>
        <dbReference type="RefSeq" id="XP_054836414.1"/>
    </source>
</evidence>
<sequence>MSTLFLAGLLALWTQMAFTCSVPPSDKPGYCPPALFKCVIPKVDLCSIDYDCPGDQKCCYFNCHKVCRDPREKPGSCPTYEYFCKQGGDLCTNDYDCPRTEKCCASTCGKNKICLPVLSCGTPNSPPDEEEVAVRKQV</sequence>
<protein>
    <submittedName>
        <fullName evidence="9">Waprin-Enh1-like</fullName>
    </submittedName>
</protein>
<evidence type="ECO:0000256" key="3">
    <source>
        <dbReference type="ARBA" id="ARBA00023022"/>
    </source>
</evidence>
<comment type="similarity">
    <text evidence="5">Belongs to the venom waprin family.</text>
</comment>
<dbReference type="PRINTS" id="PR00003">
    <property type="entry name" value="4DISULPHCORE"/>
</dbReference>
<proteinExistence type="inferred from homology"/>
<dbReference type="RefSeq" id="XP_054836414.1">
    <property type="nucleotide sequence ID" value="XM_054980439.1"/>
</dbReference>
<dbReference type="AlphaFoldDB" id="A0AA97JFI6"/>
<dbReference type="SUPFAM" id="SSF57256">
    <property type="entry name" value="Elafin-like"/>
    <property type="match status" value="2"/>
</dbReference>
<keyword evidence="4" id="KW-1015">Disulfide bond</keyword>
<dbReference type="GO" id="GO:0005615">
    <property type="term" value="C:extracellular space"/>
    <property type="evidence" value="ECO:0007669"/>
    <property type="project" value="TreeGrafter"/>
</dbReference>
<accession>A0AA97JFI6</accession>
<organism evidence="8 9">
    <name type="scientific">Eublepharis macularius</name>
    <name type="common">Leopard gecko</name>
    <name type="synonym">Cyrtodactylus macularius</name>
    <dbReference type="NCBI Taxonomy" id="481883"/>
    <lineage>
        <taxon>Eukaryota</taxon>
        <taxon>Metazoa</taxon>
        <taxon>Chordata</taxon>
        <taxon>Craniata</taxon>
        <taxon>Vertebrata</taxon>
        <taxon>Euteleostomi</taxon>
        <taxon>Lepidosauria</taxon>
        <taxon>Squamata</taxon>
        <taxon>Bifurcata</taxon>
        <taxon>Gekkota</taxon>
        <taxon>Eublepharidae</taxon>
        <taxon>Eublepharinae</taxon>
        <taxon>Eublepharis</taxon>
    </lineage>
</organism>
<dbReference type="GeneID" id="129330411"/>
<evidence type="ECO:0000313" key="8">
    <source>
        <dbReference type="Proteomes" id="UP001190640"/>
    </source>
</evidence>
<dbReference type="Proteomes" id="UP001190640">
    <property type="component" value="Chromosome 5"/>
</dbReference>
<dbReference type="InterPro" id="IPR050514">
    <property type="entry name" value="WAP_four-disulfide_core"/>
</dbReference>
<dbReference type="GO" id="GO:0019731">
    <property type="term" value="P:antibacterial humoral response"/>
    <property type="evidence" value="ECO:0007669"/>
    <property type="project" value="TreeGrafter"/>
</dbReference>
<dbReference type="GO" id="GO:0004867">
    <property type="term" value="F:serine-type endopeptidase inhibitor activity"/>
    <property type="evidence" value="ECO:0007669"/>
    <property type="project" value="TreeGrafter"/>
</dbReference>
<evidence type="ECO:0000256" key="5">
    <source>
        <dbReference type="ARBA" id="ARBA00035122"/>
    </source>
</evidence>
<reference evidence="9" key="1">
    <citation type="submission" date="2025-08" db="UniProtKB">
        <authorList>
            <consortium name="RefSeq"/>
        </authorList>
    </citation>
    <scope>IDENTIFICATION</scope>
    <source>
        <tissue evidence="9">Blood</tissue>
    </source>
</reference>
<dbReference type="Gene3D" id="4.10.75.10">
    <property type="entry name" value="Elafin-like"/>
    <property type="match status" value="2"/>
</dbReference>
<feature type="domain" description="WAP" evidence="7">
    <location>
        <begin position="24"/>
        <end position="71"/>
    </location>
</feature>
<gene>
    <name evidence="9" type="primary">LOC129330411</name>
</gene>
<dbReference type="InterPro" id="IPR008197">
    <property type="entry name" value="WAP_dom"/>
</dbReference>
<dbReference type="PROSITE" id="PS51390">
    <property type="entry name" value="WAP"/>
    <property type="match status" value="2"/>
</dbReference>
<feature type="chain" id="PRO_5041726646" evidence="6">
    <location>
        <begin position="20"/>
        <end position="138"/>
    </location>
</feature>
<name>A0AA97JFI6_EUBMA</name>
<evidence type="ECO:0000256" key="4">
    <source>
        <dbReference type="ARBA" id="ARBA00023157"/>
    </source>
</evidence>
<keyword evidence="2 6" id="KW-0732">Signal</keyword>
<dbReference type="PANTHER" id="PTHR19441">
    <property type="entry name" value="WHEY ACDIC PROTEIN WAP"/>
    <property type="match status" value="1"/>
</dbReference>
<evidence type="ECO:0000256" key="2">
    <source>
        <dbReference type="ARBA" id="ARBA00022729"/>
    </source>
</evidence>
<dbReference type="SMART" id="SM00217">
    <property type="entry name" value="WAP"/>
    <property type="match status" value="2"/>
</dbReference>
<keyword evidence="3" id="KW-0044">Antibiotic</keyword>